<dbReference type="FunFam" id="3.40.50.1010:FF:000006">
    <property type="entry name" value="rRNA-processing protein UTP23 homolog"/>
    <property type="match status" value="1"/>
</dbReference>
<protein>
    <recommendedName>
        <fullName evidence="7">rRNA-processing protein UTP23 homolog</fullName>
    </recommendedName>
</protein>
<evidence type="ECO:0000256" key="2">
    <source>
        <dbReference type="ARBA" id="ARBA00022517"/>
    </source>
</evidence>
<dbReference type="Gene3D" id="3.40.50.1010">
    <property type="entry name" value="5'-nuclease"/>
    <property type="match status" value="1"/>
</dbReference>
<organism evidence="10">
    <name type="scientific">Corethrella appendiculata</name>
    <dbReference type="NCBI Taxonomy" id="1370023"/>
    <lineage>
        <taxon>Eukaryota</taxon>
        <taxon>Metazoa</taxon>
        <taxon>Ecdysozoa</taxon>
        <taxon>Arthropoda</taxon>
        <taxon>Hexapoda</taxon>
        <taxon>Insecta</taxon>
        <taxon>Pterygota</taxon>
        <taxon>Neoptera</taxon>
        <taxon>Endopterygota</taxon>
        <taxon>Diptera</taxon>
        <taxon>Nematocera</taxon>
        <taxon>Culicoidea</taxon>
        <taxon>Chaoboridae</taxon>
        <taxon>Corethrella</taxon>
    </lineage>
</organism>
<dbReference type="GO" id="GO:0006364">
    <property type="term" value="P:rRNA processing"/>
    <property type="evidence" value="ECO:0007669"/>
    <property type="project" value="UniProtKB-KW"/>
</dbReference>
<proteinExistence type="evidence at transcript level"/>
<dbReference type="GO" id="GO:0032040">
    <property type="term" value="C:small-subunit processome"/>
    <property type="evidence" value="ECO:0007669"/>
    <property type="project" value="InterPro"/>
</dbReference>
<sequence>MKINRYKKIQKYLQFYSINFNFHEPYLIIIDGTFCNAALKNKIRIQEQLSRYFQAQIKIIVTACIITECDKLGAAVQGATQILKRFQVYQCGHEKSPITGAACMKSMTKKCNYVIATQDRDLQNWIRTHYGIPLLYLHNGITPILEEPSIVSKNYAEDKQQSNLAIRNIDEEMLSKLKKKEGLATETEVTKKKRRKKKNPNPLSCKKKKPKLSQLGKSSEESIQNKTIEKKKRKRIKLAKHVIEHLKNKQTRD</sequence>
<evidence type="ECO:0000256" key="1">
    <source>
        <dbReference type="ARBA" id="ARBA00004604"/>
    </source>
</evidence>
<feature type="domain" description="UTP23 sensor motif region" evidence="9">
    <location>
        <begin position="191"/>
        <end position="209"/>
    </location>
</feature>
<comment type="subcellular location">
    <subcellularLocation>
        <location evidence="1">Nucleus</location>
        <location evidence="1">Nucleolus</location>
    </subcellularLocation>
</comment>
<keyword evidence="4" id="KW-0539">Nucleus</keyword>
<dbReference type="InterPro" id="IPR057776">
    <property type="entry name" value="UTP23_sensor"/>
</dbReference>
<comment type="similarity">
    <text evidence="6">Belongs to the UTP23/FCF1 family. UTP23 subfamily.</text>
</comment>
<dbReference type="Pfam" id="PF04900">
    <property type="entry name" value="Fcf1"/>
    <property type="match status" value="1"/>
</dbReference>
<name>U5EVD5_9DIPT</name>
<dbReference type="Pfam" id="PF24779">
    <property type="entry name" value="UTP23_sensor"/>
    <property type="match status" value="1"/>
</dbReference>
<dbReference type="InterPro" id="IPR029060">
    <property type="entry name" value="PIN-like_dom_sf"/>
</dbReference>
<reference evidence="10" key="1">
    <citation type="journal article" date="2014" name="Insect Biochem. Mol. Biol.">
        <title>An insight into the sialome of the frog biting fly, Corethrella appendiculata.</title>
        <authorList>
            <person name="Ribeiro J.M.C."/>
            <person name="Chagas A.C."/>
            <person name="Pham V.M."/>
            <person name="Lounibos L.P."/>
            <person name="Calvo E."/>
        </authorList>
    </citation>
    <scope>NUCLEOTIDE SEQUENCE</scope>
    <source>
        <tissue evidence="10">Salivary glands</tissue>
    </source>
</reference>
<dbReference type="PANTHER" id="PTHR12416">
    <property type="entry name" value="RRNA-PROCESSING PROTEIN UTP23 HOMOLOG"/>
    <property type="match status" value="1"/>
</dbReference>
<accession>U5EVD5</accession>
<evidence type="ECO:0000313" key="10">
    <source>
        <dbReference type="EMBL" id="JAB57945.1"/>
    </source>
</evidence>
<feature type="compositionally biased region" description="Basic residues" evidence="8">
    <location>
        <begin position="191"/>
        <end position="211"/>
    </location>
</feature>
<dbReference type="CDD" id="cd09866">
    <property type="entry name" value="PIN_Fcf1-Utp23-H"/>
    <property type="match status" value="1"/>
</dbReference>
<evidence type="ECO:0000256" key="5">
    <source>
        <dbReference type="ARBA" id="ARBA00037300"/>
    </source>
</evidence>
<evidence type="ECO:0000256" key="8">
    <source>
        <dbReference type="SAM" id="MobiDB-lite"/>
    </source>
</evidence>
<comment type="function">
    <text evidence="5">Involved in rRNA-processing and ribosome biogenesis.</text>
</comment>
<evidence type="ECO:0000256" key="7">
    <source>
        <dbReference type="ARBA" id="ARBA00071400"/>
    </source>
</evidence>
<dbReference type="SUPFAM" id="SSF88723">
    <property type="entry name" value="PIN domain-like"/>
    <property type="match status" value="1"/>
</dbReference>
<evidence type="ECO:0000256" key="4">
    <source>
        <dbReference type="ARBA" id="ARBA00023242"/>
    </source>
</evidence>
<dbReference type="InterPro" id="IPR006984">
    <property type="entry name" value="Fcf1/UTP23"/>
</dbReference>
<dbReference type="AlphaFoldDB" id="U5EVD5"/>
<dbReference type="EMBL" id="GANO01001926">
    <property type="protein sequence ID" value="JAB57945.1"/>
    <property type="molecule type" value="mRNA"/>
</dbReference>
<feature type="region of interest" description="Disordered" evidence="8">
    <location>
        <begin position="182"/>
        <end position="236"/>
    </location>
</feature>
<evidence type="ECO:0000259" key="9">
    <source>
        <dbReference type="Pfam" id="PF24779"/>
    </source>
</evidence>
<keyword evidence="2" id="KW-0690">Ribosome biogenesis</keyword>
<keyword evidence="3" id="KW-0698">rRNA processing</keyword>
<evidence type="ECO:0000256" key="3">
    <source>
        <dbReference type="ARBA" id="ARBA00022552"/>
    </source>
</evidence>
<evidence type="ECO:0000256" key="6">
    <source>
        <dbReference type="ARBA" id="ARBA00038503"/>
    </source>
</evidence>